<proteinExistence type="predicted"/>
<organism evidence="1 2">
    <name type="scientific">Synechococcus phage syn9</name>
    <dbReference type="NCBI Taxonomy" id="382359"/>
    <lineage>
        <taxon>Viruses</taxon>
        <taxon>Duplodnaviria</taxon>
        <taxon>Heunggongvirae</taxon>
        <taxon>Uroviricota</taxon>
        <taxon>Caudoviricetes</taxon>
        <taxon>Pantevenvirales</taxon>
        <taxon>Kyanoviridae</taxon>
        <taxon>Ormenosvirus</taxon>
        <taxon>Ormenosvirus syn9</taxon>
    </lineage>
</organism>
<dbReference type="OrthoDB" id="9334at10239"/>
<dbReference type="Proteomes" id="UP000000909">
    <property type="component" value="Segment"/>
</dbReference>
<evidence type="ECO:0000313" key="2">
    <source>
        <dbReference type="Proteomes" id="UP000000909"/>
    </source>
</evidence>
<dbReference type="GeneID" id="4239201"/>
<dbReference type="KEGG" id="vg:4239201"/>
<dbReference type="EMBL" id="DQ149023">
    <property type="protein sequence ID" value="ABA47153.1"/>
    <property type="molecule type" value="Genomic_DNA"/>
</dbReference>
<dbReference type="RefSeq" id="YP_717852.1">
    <property type="nucleotide sequence ID" value="NC_008296.2"/>
</dbReference>
<evidence type="ECO:0000313" key="1">
    <source>
        <dbReference type="EMBL" id="ABA47153.1"/>
    </source>
</evidence>
<protein>
    <submittedName>
        <fullName evidence="1">Gp182</fullName>
    </submittedName>
</protein>
<organismHost>
    <name type="scientific">Synechococcus</name>
    <dbReference type="NCBI Taxonomy" id="1129"/>
</organismHost>
<keyword evidence="2" id="KW-1185">Reference proteome</keyword>
<sequence length="576" mass="64399">MAKLSKTDLTKVDNKTGLLKYWWPFIEMVDTGKSFKLGPQGQGGEVIIASNNKANTKRLVQKMKEQVTVTQVKAYLDQRKFEFPKVGGGVVKVTDLWKENVKPMQVNNSDKIGGRDTEVYSEVLAQYCLAYAIVFGEAATMQNSLNIDGTNVEFKSDVFSKCKQLMVTPGGFNLNTATFRNRLARFGSQPIASNEYWIDTQGLAMLKIKKQFKLGKDVKVFNDKIFDATTFSANPYTAYLLVKKKLGLPGEDKWNPADIWVMSKKGIVNQVHFNRMIKARKTTPTINVCNNFLMEQFKSGDIIPVSLKKPSKNPHVVTVNGDEYFERVVLGQTSNPTVEMTSENRDVKINFTLETIQIPPSRGLKGMLAARRRGNIANGKVVPGSQKHIRIKYHVNNKKIELEFVQTGQQSIARAKMGSLGNDNFTKIINGTARQGVKQLNEIQKNYDDIGVKTDPWFNGKLDKLDQAQYGRLQEYVGEIWKAITKDNAPDFSKISELNNTAKLSSKAMAGEFGLSIAGIKQKQVQMRLITNLYEACASVAFGTGLNKEERALVEAGGFAPSRKTKFNASVYVKVY</sequence>
<accession>Q0QZ43</accession>
<reference evidence="1 2" key="1">
    <citation type="journal article" date="2007" name="Environ. Microbiol.">
        <title>Genomic and structural analysis of Syn9, a cyanophage infecting marine Prochlorococcus and Synechococcus.</title>
        <authorList>
            <person name="Weigele P.R."/>
            <person name="Pope W.H."/>
            <person name="Pedulla M.L."/>
            <person name="Houtz J.M."/>
            <person name="Smith A.L."/>
            <person name="Conway J.F."/>
            <person name="King J."/>
            <person name="Hatfull G.F."/>
            <person name="Lawrence J.G."/>
            <person name="Hendrix R.W."/>
        </authorList>
    </citation>
    <scope>NUCLEOTIDE SEQUENCE</scope>
</reference>
<name>Q0QZ43_BPSYS</name>